<sequence length="91" mass="9243">MNKFHAAWAVTSRSLAGVVGGYAVLLALRFALRPLLDAGEAARSVVLLGFLIYPTCILASFGLRSAGRAWGVVACLCGGLAAVGLLAGGQP</sequence>
<dbReference type="KEGG" id="btrm:SAMEA390648700075"/>
<dbReference type="PATRIC" id="fig|123899.6.peg.69"/>
<name>A0A157Q7Z6_9BORD</name>
<reference evidence="2 3" key="1">
    <citation type="submission" date="2016-04" db="EMBL/GenBank/DDBJ databases">
        <authorList>
            <consortium name="Pathogen Informatics"/>
        </authorList>
    </citation>
    <scope>NUCLEOTIDE SEQUENCE [LARGE SCALE GENOMIC DNA]</scope>
    <source>
        <strain evidence="2 3">H044680328</strain>
    </source>
</reference>
<evidence type="ECO:0008006" key="4">
    <source>
        <dbReference type="Google" id="ProtNLM"/>
    </source>
</evidence>
<feature type="transmembrane region" description="Helical" evidence="1">
    <location>
        <begin position="69"/>
        <end position="88"/>
    </location>
</feature>
<dbReference type="AlphaFoldDB" id="A0A157Q7Z6"/>
<protein>
    <recommendedName>
        <fullName evidence="4">Iron uptake protein</fullName>
    </recommendedName>
</protein>
<evidence type="ECO:0000313" key="3">
    <source>
        <dbReference type="Proteomes" id="UP000076825"/>
    </source>
</evidence>
<dbReference type="RefSeq" id="WP_033534571.1">
    <property type="nucleotide sequence ID" value="NZ_CP016340.1"/>
</dbReference>
<proteinExistence type="predicted"/>
<evidence type="ECO:0000256" key="1">
    <source>
        <dbReference type="SAM" id="Phobius"/>
    </source>
</evidence>
<dbReference type="EMBL" id="LT546645">
    <property type="protein sequence ID" value="SAI66060.1"/>
    <property type="molecule type" value="Genomic_DNA"/>
</dbReference>
<evidence type="ECO:0000313" key="2">
    <source>
        <dbReference type="EMBL" id="SAI66060.1"/>
    </source>
</evidence>
<gene>
    <name evidence="2" type="ORF">SAMEA3906487_00075</name>
</gene>
<keyword evidence="1" id="KW-0472">Membrane</keyword>
<keyword evidence="1" id="KW-0812">Transmembrane</keyword>
<accession>A0A157Q7Z6</accession>
<dbReference type="GeneID" id="56588501"/>
<feature type="transmembrane region" description="Helical" evidence="1">
    <location>
        <begin position="6"/>
        <end position="32"/>
    </location>
</feature>
<keyword evidence="1" id="KW-1133">Transmembrane helix</keyword>
<dbReference type="STRING" id="123899.SAMEA3906487_00075"/>
<dbReference type="Proteomes" id="UP000076825">
    <property type="component" value="Chromosome 1"/>
</dbReference>
<organism evidence="2 3">
    <name type="scientific">Bordetella trematum</name>
    <dbReference type="NCBI Taxonomy" id="123899"/>
    <lineage>
        <taxon>Bacteria</taxon>
        <taxon>Pseudomonadati</taxon>
        <taxon>Pseudomonadota</taxon>
        <taxon>Betaproteobacteria</taxon>
        <taxon>Burkholderiales</taxon>
        <taxon>Alcaligenaceae</taxon>
        <taxon>Bordetella</taxon>
    </lineage>
</organism>
<feature type="transmembrane region" description="Helical" evidence="1">
    <location>
        <begin position="44"/>
        <end position="63"/>
    </location>
</feature>
<keyword evidence="3" id="KW-1185">Reference proteome</keyword>